<name>A0AA40C003_9PEZI</name>
<keyword evidence="2" id="KW-0808">Transferase</keyword>
<dbReference type="GO" id="GO:0008168">
    <property type="term" value="F:methyltransferase activity"/>
    <property type="evidence" value="ECO:0007669"/>
    <property type="project" value="UniProtKB-KW"/>
</dbReference>
<dbReference type="Gene3D" id="3.40.50.150">
    <property type="entry name" value="Vaccinia Virus protein VP39"/>
    <property type="match status" value="1"/>
</dbReference>
<dbReference type="PANTHER" id="PTHR43591">
    <property type="entry name" value="METHYLTRANSFERASE"/>
    <property type="match status" value="1"/>
</dbReference>
<evidence type="ECO:0000256" key="1">
    <source>
        <dbReference type="ARBA" id="ARBA00038158"/>
    </source>
</evidence>
<sequence length="452" mass="51057">MNAEVCFYLFASLLHGLPVHSIFQPRALSLFFLSLASVSSRRTVWAVPTPLIPLFHPHAPLPTPTPRRPSSFGTASESIPTSITLRSLEQGILSHIHSKTPQNHSPVIGDESSVHGTAATADFSALVLAEMADDVPLAAHREVTSDYEPSQDGSVFGSLSSSVKDHVWEYGRRYHMFKYGRYPLPNDEDEFKRESLRHTMLKELLHGKLYFSPIESHPQKIIDLGTGFGEWAIEAGEAFPSATIVGVDLSPIQPVWIPPNVEFIVDDIEDDWVYATDFDFVHLRFTGITVKDNVSLQHNIFHRNLKPGGWVEYQDLYPEPGSEDGTIPADYAVRKFYALCVRVFKEVYDFELDFVRKLPESLQGQGFVNVQHKVFHVPIGDWPRDQRMRTIGGYLREVLMNFASAMAARPFVEFGMEKSEIDDLLSSLRDSLSDRSIHAYLPMHYVWGQKPT</sequence>
<evidence type="ECO:0000313" key="2">
    <source>
        <dbReference type="EMBL" id="KAK0620301.1"/>
    </source>
</evidence>
<dbReference type="EMBL" id="JAULSU010000004">
    <property type="protein sequence ID" value="KAK0620301.1"/>
    <property type="molecule type" value="Genomic_DNA"/>
</dbReference>
<gene>
    <name evidence="2" type="ORF">B0T14DRAFT_521022</name>
</gene>
<dbReference type="PANTHER" id="PTHR43591:SF10">
    <property type="entry name" value="ABC TRANSMEMBRANE TYPE-1 DOMAIN-CONTAINING PROTEIN-RELATED"/>
    <property type="match status" value="1"/>
</dbReference>
<comment type="caution">
    <text evidence="2">The sequence shown here is derived from an EMBL/GenBank/DDBJ whole genome shotgun (WGS) entry which is preliminary data.</text>
</comment>
<dbReference type="Proteomes" id="UP001175000">
    <property type="component" value="Unassembled WGS sequence"/>
</dbReference>
<accession>A0AA40C003</accession>
<keyword evidence="2" id="KW-0489">Methyltransferase</keyword>
<dbReference type="SUPFAM" id="SSF53335">
    <property type="entry name" value="S-adenosyl-L-methionine-dependent methyltransferases"/>
    <property type="match status" value="1"/>
</dbReference>
<dbReference type="InterPro" id="IPR029063">
    <property type="entry name" value="SAM-dependent_MTases_sf"/>
</dbReference>
<organism evidence="2 3">
    <name type="scientific">Immersiella caudata</name>
    <dbReference type="NCBI Taxonomy" id="314043"/>
    <lineage>
        <taxon>Eukaryota</taxon>
        <taxon>Fungi</taxon>
        <taxon>Dikarya</taxon>
        <taxon>Ascomycota</taxon>
        <taxon>Pezizomycotina</taxon>
        <taxon>Sordariomycetes</taxon>
        <taxon>Sordariomycetidae</taxon>
        <taxon>Sordariales</taxon>
        <taxon>Lasiosphaeriaceae</taxon>
        <taxon>Immersiella</taxon>
    </lineage>
</organism>
<comment type="similarity">
    <text evidence="1">Belongs to the methyltransferase superfamily. LaeA methyltransferase family.</text>
</comment>
<evidence type="ECO:0000313" key="3">
    <source>
        <dbReference type="Proteomes" id="UP001175000"/>
    </source>
</evidence>
<dbReference type="Pfam" id="PF13489">
    <property type="entry name" value="Methyltransf_23"/>
    <property type="match status" value="1"/>
</dbReference>
<proteinExistence type="inferred from homology"/>
<dbReference type="AlphaFoldDB" id="A0AA40C003"/>
<protein>
    <submittedName>
        <fullName evidence="2">S-adenosyl-L-methionine-dependent methyltransferase</fullName>
    </submittedName>
</protein>
<dbReference type="CDD" id="cd02440">
    <property type="entry name" value="AdoMet_MTases"/>
    <property type="match status" value="1"/>
</dbReference>
<keyword evidence="3" id="KW-1185">Reference proteome</keyword>
<dbReference type="GO" id="GO:0032259">
    <property type="term" value="P:methylation"/>
    <property type="evidence" value="ECO:0007669"/>
    <property type="project" value="UniProtKB-KW"/>
</dbReference>
<reference evidence="2" key="1">
    <citation type="submission" date="2023-06" db="EMBL/GenBank/DDBJ databases">
        <title>Genome-scale phylogeny and comparative genomics of the fungal order Sordariales.</title>
        <authorList>
            <consortium name="Lawrence Berkeley National Laboratory"/>
            <person name="Hensen N."/>
            <person name="Bonometti L."/>
            <person name="Westerberg I."/>
            <person name="Brannstrom I.O."/>
            <person name="Guillou S."/>
            <person name="Cros-Aarteil S."/>
            <person name="Calhoun S."/>
            <person name="Haridas S."/>
            <person name="Kuo A."/>
            <person name="Mondo S."/>
            <person name="Pangilinan J."/>
            <person name="Riley R."/>
            <person name="Labutti K."/>
            <person name="Andreopoulos B."/>
            <person name="Lipzen A."/>
            <person name="Chen C."/>
            <person name="Yanf M."/>
            <person name="Daum C."/>
            <person name="Ng V."/>
            <person name="Clum A."/>
            <person name="Steindorff A."/>
            <person name="Ohm R."/>
            <person name="Martin F."/>
            <person name="Silar P."/>
            <person name="Natvig D."/>
            <person name="Lalanne C."/>
            <person name="Gautier V."/>
            <person name="Ament-Velasquez S.L."/>
            <person name="Kruys A."/>
            <person name="Hutchinson M.I."/>
            <person name="Powell A.J."/>
            <person name="Barry K."/>
            <person name="Miller A.N."/>
            <person name="Grigoriev I.V."/>
            <person name="Debuchy R."/>
            <person name="Gladieux P."/>
            <person name="Thoren M.H."/>
            <person name="Johannesson H."/>
        </authorList>
    </citation>
    <scope>NUCLEOTIDE SEQUENCE</scope>
    <source>
        <strain evidence="2">CBS 606.72</strain>
    </source>
</reference>